<reference evidence="4 5" key="1">
    <citation type="submission" date="2016-10" db="EMBL/GenBank/DDBJ databases">
        <title>Genome sequence of Streptomyces sp. MUSC 93.</title>
        <authorList>
            <person name="Lee L.-H."/>
            <person name="Ser H.-L."/>
            <person name="Law J.W.-F."/>
        </authorList>
    </citation>
    <scope>NUCLEOTIDE SEQUENCE [LARGE SCALE GENOMIC DNA]</scope>
    <source>
        <strain evidence="4 5">MUSC 93</strain>
    </source>
</reference>
<gene>
    <name evidence="4" type="ORF">BIV24_03495</name>
</gene>
<feature type="domain" description="N-acetyltransferase" evidence="3">
    <location>
        <begin position="2"/>
        <end position="174"/>
    </location>
</feature>
<dbReference type="CDD" id="cd04301">
    <property type="entry name" value="NAT_SF"/>
    <property type="match status" value="1"/>
</dbReference>
<dbReference type="Proteomes" id="UP000179935">
    <property type="component" value="Unassembled WGS sequence"/>
</dbReference>
<dbReference type="OrthoDB" id="3572254at2"/>
<dbReference type="PANTHER" id="PTHR43420">
    <property type="entry name" value="ACETYLTRANSFERASE"/>
    <property type="match status" value="1"/>
</dbReference>
<dbReference type="PANTHER" id="PTHR43420:SF47">
    <property type="entry name" value="N-ACETYLTRANSFERASE DOMAIN-CONTAINING PROTEIN"/>
    <property type="match status" value="1"/>
</dbReference>
<evidence type="ECO:0000313" key="5">
    <source>
        <dbReference type="Proteomes" id="UP000179935"/>
    </source>
</evidence>
<dbReference type="PROSITE" id="PS51186">
    <property type="entry name" value="GNAT"/>
    <property type="match status" value="1"/>
</dbReference>
<keyword evidence="2" id="KW-0012">Acyltransferase</keyword>
<protein>
    <submittedName>
        <fullName evidence="4">GNAT family N-acetyltransferase</fullName>
    </submittedName>
</protein>
<dbReference type="SUPFAM" id="SSF55729">
    <property type="entry name" value="Acyl-CoA N-acyltransferases (Nat)"/>
    <property type="match status" value="1"/>
</dbReference>
<evidence type="ECO:0000313" key="4">
    <source>
        <dbReference type="EMBL" id="OIK00093.1"/>
    </source>
</evidence>
<dbReference type="STRING" id="1428652.BIV24_03495"/>
<evidence type="ECO:0000256" key="2">
    <source>
        <dbReference type="ARBA" id="ARBA00023315"/>
    </source>
</evidence>
<dbReference type="InterPro" id="IPR050680">
    <property type="entry name" value="YpeA/RimI_acetyltransf"/>
</dbReference>
<dbReference type="Gene3D" id="3.40.630.30">
    <property type="match status" value="1"/>
</dbReference>
<dbReference type="InterPro" id="IPR000182">
    <property type="entry name" value="GNAT_dom"/>
</dbReference>
<dbReference type="GO" id="GO:0016747">
    <property type="term" value="F:acyltransferase activity, transferring groups other than amino-acyl groups"/>
    <property type="evidence" value="ECO:0007669"/>
    <property type="project" value="InterPro"/>
</dbReference>
<dbReference type="RefSeq" id="WP_071364625.1">
    <property type="nucleotide sequence ID" value="NZ_MLYP01000007.1"/>
</dbReference>
<keyword evidence="5" id="KW-1185">Reference proteome</keyword>
<sequence length="174" mass="19098">MPLTFELDPAMTPAFRDDVLDLWTEVSNAGGAVGFVPPVTREEIRPSLVRQLAVMSEGRARLLVGYDEQRRAAATAFLTFNTDRMSAHWLWLYTVMVHPRYQGKGYGRDLMAAAADAARGFEGVEAIRLACRGGLGLERFYGSCGYKEVGRVPGAIRVASGDDRDDITMLLPLG</sequence>
<organism evidence="4 5">
    <name type="scientific">Streptomyces colonosanans</name>
    <dbReference type="NCBI Taxonomy" id="1428652"/>
    <lineage>
        <taxon>Bacteria</taxon>
        <taxon>Bacillati</taxon>
        <taxon>Actinomycetota</taxon>
        <taxon>Actinomycetes</taxon>
        <taxon>Kitasatosporales</taxon>
        <taxon>Streptomycetaceae</taxon>
        <taxon>Streptomyces</taxon>
    </lineage>
</organism>
<dbReference type="InterPro" id="IPR016181">
    <property type="entry name" value="Acyl_CoA_acyltransferase"/>
</dbReference>
<dbReference type="Pfam" id="PF00583">
    <property type="entry name" value="Acetyltransf_1"/>
    <property type="match status" value="1"/>
</dbReference>
<comment type="caution">
    <text evidence="4">The sequence shown here is derived from an EMBL/GenBank/DDBJ whole genome shotgun (WGS) entry which is preliminary data.</text>
</comment>
<keyword evidence="1 4" id="KW-0808">Transferase</keyword>
<proteinExistence type="predicted"/>
<name>A0A1S2Q2U0_9ACTN</name>
<dbReference type="EMBL" id="MLYP01000007">
    <property type="protein sequence ID" value="OIK00093.1"/>
    <property type="molecule type" value="Genomic_DNA"/>
</dbReference>
<evidence type="ECO:0000259" key="3">
    <source>
        <dbReference type="PROSITE" id="PS51186"/>
    </source>
</evidence>
<evidence type="ECO:0000256" key="1">
    <source>
        <dbReference type="ARBA" id="ARBA00022679"/>
    </source>
</evidence>
<dbReference type="AlphaFoldDB" id="A0A1S2Q2U0"/>
<accession>A0A1S2Q2U0</accession>